<dbReference type="Proteomes" id="UP000217528">
    <property type="component" value="Unassembled WGS sequence"/>
</dbReference>
<dbReference type="Pfam" id="PF00808">
    <property type="entry name" value="CBFD_NFYB_HMF"/>
    <property type="match status" value="1"/>
</dbReference>
<dbReference type="SUPFAM" id="SSF47113">
    <property type="entry name" value="Histone-fold"/>
    <property type="match status" value="1"/>
</dbReference>
<dbReference type="InterPro" id="IPR009072">
    <property type="entry name" value="Histone-fold"/>
</dbReference>
<dbReference type="EMBL" id="LWMS01000031">
    <property type="protein sequence ID" value="PWL08163.1"/>
    <property type="molecule type" value="Genomic_DNA"/>
</dbReference>
<evidence type="ECO:0000256" key="1">
    <source>
        <dbReference type="ARBA" id="ARBA00004286"/>
    </source>
</evidence>
<dbReference type="InterPro" id="IPR003958">
    <property type="entry name" value="CBFA_NFYB_domain"/>
</dbReference>
<evidence type="ECO:0000256" key="2">
    <source>
        <dbReference type="ARBA" id="ARBA00004496"/>
    </source>
</evidence>
<keyword evidence="10" id="KW-1185">Reference proteome</keyword>
<dbReference type="AlphaFoldDB" id="A0A2A2HDE4"/>
<evidence type="ECO:0000313" key="8">
    <source>
        <dbReference type="EMBL" id="PAV07521.1"/>
    </source>
</evidence>
<keyword evidence="5" id="KW-0963">Cytoplasm</keyword>
<dbReference type="GO" id="GO:0005737">
    <property type="term" value="C:cytoplasm"/>
    <property type="evidence" value="ECO:0007669"/>
    <property type="project" value="UniProtKB-SubCell"/>
</dbReference>
<dbReference type="OrthoDB" id="7514at2157"/>
<evidence type="ECO:0000313" key="9">
    <source>
        <dbReference type="EMBL" id="PWL08163.1"/>
    </source>
</evidence>
<organism evidence="8 10">
    <name type="scientific">Methanosphaera cuniculi</name>
    <dbReference type="NCBI Taxonomy" id="1077256"/>
    <lineage>
        <taxon>Archaea</taxon>
        <taxon>Methanobacteriati</taxon>
        <taxon>Methanobacteriota</taxon>
        <taxon>Methanomada group</taxon>
        <taxon>Methanobacteria</taxon>
        <taxon>Methanobacteriales</taxon>
        <taxon>Methanobacteriaceae</taxon>
        <taxon>Methanosphaera</taxon>
    </lineage>
</organism>
<dbReference type="PANTHER" id="PTHR47828">
    <property type="entry name" value="ARCHAEAL HISTONE A"/>
    <property type="match status" value="1"/>
</dbReference>
<dbReference type="InterPro" id="IPR050947">
    <property type="entry name" value="Archaeal_histone_HMF"/>
</dbReference>
<dbReference type="NCBIfam" id="NF043032">
    <property type="entry name" value="archaea_histone"/>
    <property type="match status" value="1"/>
</dbReference>
<gene>
    <name evidence="8" type="ORF">ASJ82_07545</name>
    <name evidence="9" type="ORF">MSCUN_10940</name>
</gene>
<accession>A0A2A2HDE4</accession>
<dbReference type="RefSeq" id="WP_095608406.1">
    <property type="nucleotide sequence ID" value="NZ_LMVN01000011.1"/>
</dbReference>
<comment type="subcellular location">
    <subcellularLocation>
        <location evidence="1">Chromosome</location>
    </subcellularLocation>
    <subcellularLocation>
        <location evidence="2">Cytoplasm</location>
    </subcellularLocation>
</comment>
<dbReference type="PANTHER" id="PTHR47828:SF1">
    <property type="entry name" value="ARCHAEAL HISTONE A"/>
    <property type="match status" value="1"/>
</dbReference>
<dbReference type="EMBL" id="LMVN01000011">
    <property type="protein sequence ID" value="PAV07521.1"/>
    <property type="molecule type" value="Genomic_DNA"/>
</dbReference>
<sequence>MTQIPKAPVTRIVKTAGAERISKDAEEKLVEAIEAYTNKLAEATIDLAKHAGRKTIQAEDVELATKHYMRG</sequence>
<evidence type="ECO:0000259" key="7">
    <source>
        <dbReference type="Pfam" id="PF00808"/>
    </source>
</evidence>
<evidence type="ECO:0000313" key="10">
    <source>
        <dbReference type="Proteomes" id="UP000217528"/>
    </source>
</evidence>
<dbReference type="GO" id="GO:0003677">
    <property type="term" value="F:DNA binding"/>
    <property type="evidence" value="ECO:0007669"/>
    <property type="project" value="UniProtKB-KW"/>
</dbReference>
<dbReference type="InterPro" id="IPR050004">
    <property type="entry name" value="HmfB-like"/>
</dbReference>
<evidence type="ECO:0000256" key="4">
    <source>
        <dbReference type="ARBA" id="ARBA00022454"/>
    </source>
</evidence>
<keyword evidence="4" id="KW-0158">Chromosome</keyword>
<comment type="caution">
    <text evidence="8">The sequence shown here is derived from an EMBL/GenBank/DDBJ whole genome shotgun (WGS) entry which is preliminary data.</text>
</comment>
<comment type="similarity">
    <text evidence="3">Belongs to the archaeal histone HMF family.</text>
</comment>
<evidence type="ECO:0000313" key="11">
    <source>
        <dbReference type="Proteomes" id="UP000246004"/>
    </source>
</evidence>
<dbReference type="GO" id="GO:0005694">
    <property type="term" value="C:chromosome"/>
    <property type="evidence" value="ECO:0007669"/>
    <property type="project" value="UniProtKB-SubCell"/>
</dbReference>
<dbReference type="CDD" id="cd22909">
    <property type="entry name" value="HFD_archaea_histone-like"/>
    <property type="match status" value="1"/>
</dbReference>
<protein>
    <submittedName>
        <fullName evidence="8 9">Histone</fullName>
    </submittedName>
</protein>
<evidence type="ECO:0000256" key="6">
    <source>
        <dbReference type="ARBA" id="ARBA00023125"/>
    </source>
</evidence>
<proteinExistence type="inferred from homology"/>
<feature type="domain" description="Transcription factor CBF/NF-Y/archaeal histone" evidence="7">
    <location>
        <begin position="3"/>
        <end position="64"/>
    </location>
</feature>
<reference evidence="8 10" key="2">
    <citation type="journal article" date="2017" name="BMC Genomics">
        <title>Genomic analysis of methanogenic archaea reveals a shift towards energy conservation.</title>
        <authorList>
            <person name="Gilmore S.P."/>
            <person name="Henske J.K."/>
            <person name="Sexton J.A."/>
            <person name="Solomon K.V."/>
            <person name="Seppala S."/>
            <person name="Yoo J.I."/>
            <person name="Huyett L.M."/>
            <person name="Pressman A."/>
            <person name="Cogan J.Z."/>
            <person name="Kivenson V."/>
            <person name="Peng X."/>
            <person name="Tan Y."/>
            <person name="Valentine D.L."/>
            <person name="O'Malley M.A."/>
        </authorList>
    </citation>
    <scope>NUCLEOTIDE SEQUENCE [LARGE SCALE GENOMIC DNA]</scope>
    <source>
        <strain evidence="8 10">1R-7</strain>
    </source>
</reference>
<name>A0A2A2HDE4_9EURY</name>
<keyword evidence="6" id="KW-0238">DNA-binding</keyword>
<dbReference type="Gene3D" id="1.10.20.10">
    <property type="entry name" value="Histone, subunit A"/>
    <property type="match status" value="1"/>
</dbReference>
<evidence type="ECO:0000256" key="3">
    <source>
        <dbReference type="ARBA" id="ARBA00008264"/>
    </source>
</evidence>
<reference evidence="9 11" key="1">
    <citation type="submission" date="2016-04" db="EMBL/GenBank/DDBJ databases">
        <title>Genome sequence of Methanosphaera cuniculi DSM 4103.</title>
        <authorList>
            <person name="Poehlein A."/>
            <person name="Seedorf H."/>
            <person name="Daniel R."/>
        </authorList>
    </citation>
    <scope>NUCLEOTIDE SEQUENCE [LARGE SCALE GENOMIC DNA]</scope>
    <source>
        <strain evidence="9 11">DSM 4103</strain>
    </source>
</reference>
<evidence type="ECO:0000256" key="5">
    <source>
        <dbReference type="ARBA" id="ARBA00022490"/>
    </source>
</evidence>
<dbReference type="Proteomes" id="UP000246004">
    <property type="component" value="Unassembled WGS sequence"/>
</dbReference>
<dbReference type="GO" id="GO:0046982">
    <property type="term" value="F:protein heterodimerization activity"/>
    <property type="evidence" value="ECO:0007669"/>
    <property type="project" value="InterPro"/>
</dbReference>